<dbReference type="InterPro" id="IPR011050">
    <property type="entry name" value="Pectin_lyase_fold/virulence"/>
</dbReference>
<name>A0A4R7ZG22_9FIRM</name>
<evidence type="ECO:0000256" key="3">
    <source>
        <dbReference type="SAM" id="SignalP"/>
    </source>
</evidence>
<feature type="chain" id="PRO_5020256701" evidence="3">
    <location>
        <begin position="28"/>
        <end position="764"/>
    </location>
</feature>
<keyword evidence="5" id="KW-1185">Reference proteome</keyword>
<protein>
    <submittedName>
        <fullName evidence="4">Putative repeat protein (TIGR02543 family)</fullName>
    </submittedName>
</protein>
<keyword evidence="2" id="KW-0472">Membrane</keyword>
<proteinExistence type="predicted"/>
<keyword evidence="2" id="KW-1133">Transmembrane helix</keyword>
<dbReference type="SUPFAM" id="SSF51126">
    <property type="entry name" value="Pectin lyase-like"/>
    <property type="match status" value="1"/>
</dbReference>
<feature type="transmembrane region" description="Helical" evidence="2">
    <location>
        <begin position="740"/>
        <end position="758"/>
    </location>
</feature>
<dbReference type="RefSeq" id="WP_134169720.1">
    <property type="nucleotide sequence ID" value="NZ_SODD01000021.1"/>
</dbReference>
<dbReference type="OrthoDB" id="1655984at2"/>
<dbReference type="InterPro" id="IPR042229">
    <property type="entry name" value="Listeria/Bacterioides_rpt_sf"/>
</dbReference>
<keyword evidence="3" id="KW-0732">Signal</keyword>
<sequence>MKLRIKVINVVLLVLAAILSTTQPVFAKETKITRQDTTITNHLITNGDVTRTFTKNMQVNNATSIEVTNVQELQQALQNASDQDIITLAKNFTVDADFSISKPGDKQVTVEGNGVAIGEYTMTISGQGSKPLILQNLHFTAASQKQAIRILTNIPITLRQMEFIGRTHLQDGGAVLLGVSDAQVTVEQCSFMENSQSMPGYSGAAISATSFRGTLTIVNSLFRNNKNLAVGNASFGGEGGAVCINQALAGAAIQIRDNYFVGNEAVKNVSGNKAKLADGGALAVFNIVNTASLTVEGNTFAHNVAGDDGGAILIQTNDNMSENIMLKNNTFYRNVAQGASNDSYSGGAVQIYANGGLLQGRNALVVFEHNTFAYNQAKRAAGAIGGSGYATNTSGGRYRNNLFVGNVASDPTFANIRQKATTLEDLGGNVGIDNGVAANFQEHTILGNYPTTLTTNHSSKTAGASLSSEIIPTLPIKPEGQADEVTPMIQQVEVDQRNHQRIGIADAGSIEQSWVKYDANGGNYQLQALETSIGDAYYEPDALQDNRIHTYYYISCINQGKTILDGVHDLQIVRDGYQFVGWSKQANDTLGDLVYTPGNRISCLEENITLYAVWQEDQLYDVLYDGNGHTAGEVPVDASGPYAKQNSIHVLAHGDLRKDGYEFVHWNTQKDGSGSSYKANDTLVMDGATTLYAQWKKVDLVEKVDDTIVVDAIDVPVHQQTEQIEQIEKQPPETADSQRVYGWVVLLLVTSTGFITYVKHKKQQ</sequence>
<keyword evidence="2" id="KW-0812">Transmembrane</keyword>
<gene>
    <name evidence="4" type="ORF">EDD63_1212</name>
</gene>
<evidence type="ECO:0000313" key="4">
    <source>
        <dbReference type="EMBL" id="TDW16613.1"/>
    </source>
</evidence>
<dbReference type="Proteomes" id="UP000294743">
    <property type="component" value="Unassembled WGS sequence"/>
</dbReference>
<reference evidence="4 5" key="1">
    <citation type="submission" date="2019-03" db="EMBL/GenBank/DDBJ databases">
        <title>Genomic Encyclopedia of Type Strains, Phase IV (KMG-IV): sequencing the most valuable type-strain genomes for metagenomic binning, comparative biology and taxonomic classification.</title>
        <authorList>
            <person name="Goeker M."/>
        </authorList>
    </citation>
    <scope>NUCLEOTIDE SEQUENCE [LARGE SCALE GENOMIC DNA]</scope>
    <source>
        <strain evidence="4 5">DSM 28867</strain>
    </source>
</reference>
<accession>A0A4R7ZG22</accession>
<evidence type="ECO:0000313" key="5">
    <source>
        <dbReference type="Proteomes" id="UP000294743"/>
    </source>
</evidence>
<dbReference type="EMBL" id="SODD01000021">
    <property type="protein sequence ID" value="TDW16613.1"/>
    <property type="molecule type" value="Genomic_DNA"/>
</dbReference>
<comment type="subcellular location">
    <subcellularLocation>
        <location evidence="1">Cell envelope</location>
    </subcellularLocation>
</comment>
<dbReference type="GO" id="GO:0030313">
    <property type="term" value="C:cell envelope"/>
    <property type="evidence" value="ECO:0007669"/>
    <property type="project" value="UniProtKB-SubCell"/>
</dbReference>
<comment type="caution">
    <text evidence="4">The sequence shown here is derived from an EMBL/GenBank/DDBJ whole genome shotgun (WGS) entry which is preliminary data.</text>
</comment>
<evidence type="ECO:0000256" key="2">
    <source>
        <dbReference type="SAM" id="Phobius"/>
    </source>
</evidence>
<dbReference type="AlphaFoldDB" id="A0A4R7ZG22"/>
<organism evidence="4 5">
    <name type="scientific">Breznakia blatticola</name>
    <dbReference type="NCBI Taxonomy" id="1754012"/>
    <lineage>
        <taxon>Bacteria</taxon>
        <taxon>Bacillati</taxon>
        <taxon>Bacillota</taxon>
        <taxon>Erysipelotrichia</taxon>
        <taxon>Erysipelotrichales</taxon>
        <taxon>Erysipelotrichaceae</taxon>
        <taxon>Breznakia</taxon>
    </lineage>
</organism>
<dbReference type="Gene3D" id="2.60.40.4270">
    <property type="entry name" value="Listeria-Bacteroides repeat domain"/>
    <property type="match status" value="2"/>
</dbReference>
<evidence type="ECO:0000256" key="1">
    <source>
        <dbReference type="ARBA" id="ARBA00004196"/>
    </source>
</evidence>
<dbReference type="NCBIfam" id="TIGR02543">
    <property type="entry name" value="List_Bact_rpt"/>
    <property type="match status" value="1"/>
</dbReference>
<dbReference type="Pfam" id="PF09479">
    <property type="entry name" value="Flg_new"/>
    <property type="match status" value="2"/>
</dbReference>
<dbReference type="InterPro" id="IPR013378">
    <property type="entry name" value="InlB-like_B-rpt"/>
</dbReference>
<feature type="signal peptide" evidence="3">
    <location>
        <begin position="1"/>
        <end position="27"/>
    </location>
</feature>